<proteinExistence type="predicted"/>
<dbReference type="PANTHER" id="PTHR33303:SF2">
    <property type="entry name" value="COA-BINDING DOMAIN-CONTAINING PROTEIN"/>
    <property type="match status" value="1"/>
</dbReference>
<gene>
    <name evidence="2" type="ORF">HA49_10075</name>
</gene>
<dbReference type="Proteomes" id="UP000029577">
    <property type="component" value="Unassembled WGS sequence"/>
</dbReference>
<reference evidence="2" key="1">
    <citation type="submission" date="2014-12" db="EMBL/GenBank/DDBJ databases">
        <title>The draft genome of the Tatumella morbirosei type strain, LMG23360T isolated from pineapple rot.</title>
        <authorList>
            <person name="Smits T.H."/>
            <person name="Palmer M."/>
            <person name="Venter S.N."/>
            <person name="Duffy B."/>
            <person name="Steenkamp E.T."/>
            <person name="Chan W.Y."/>
            <person name="Coutinho T.A."/>
            <person name="Coetzee M.P."/>
            <person name="De Maayer P."/>
        </authorList>
    </citation>
    <scope>NUCLEOTIDE SEQUENCE [LARGE SCALE GENOMIC DNA]</scope>
    <source>
        <strain evidence="2">LMG 23360</strain>
    </source>
</reference>
<evidence type="ECO:0000313" key="2">
    <source>
        <dbReference type="EMBL" id="KGD73600.1"/>
    </source>
</evidence>
<dbReference type="Gene3D" id="3.40.50.720">
    <property type="entry name" value="NAD(P)-binding Rossmann-like Domain"/>
    <property type="match status" value="1"/>
</dbReference>
<dbReference type="SMART" id="SM00881">
    <property type="entry name" value="CoA_binding"/>
    <property type="match status" value="1"/>
</dbReference>
<dbReference type="EMBL" id="JPKR02000002">
    <property type="protein sequence ID" value="KGD73600.1"/>
    <property type="molecule type" value="Genomic_DNA"/>
</dbReference>
<protein>
    <recommendedName>
        <fullName evidence="1">CoA-binding domain-containing protein</fullName>
    </recommendedName>
</protein>
<dbReference type="InterPro" id="IPR003781">
    <property type="entry name" value="CoA-bd"/>
</dbReference>
<dbReference type="RefSeq" id="WP_038019907.1">
    <property type="nucleotide sequence ID" value="NZ_JPKR02000002.1"/>
</dbReference>
<dbReference type="SUPFAM" id="SSF51735">
    <property type="entry name" value="NAD(P)-binding Rossmann-fold domains"/>
    <property type="match status" value="1"/>
</dbReference>
<feature type="domain" description="CoA-binding" evidence="1">
    <location>
        <begin position="9"/>
        <end position="104"/>
    </location>
</feature>
<sequence length="140" mass="15103">MNQPDIGGILTKARRIALVGASDNPERPAWQVMMFLLQHGYEVIPVSPRVAGKTLAGQPGYASLELVPGHIDIVDVFRNPEVVPAIAQQAITHGADVLWMQPGTYNPEAEELAREAGLSVVADKCTKIEIMKRGLPPLTA</sequence>
<keyword evidence="3" id="KW-1185">Reference proteome</keyword>
<dbReference type="OrthoDB" id="9804695at2"/>
<dbReference type="STRING" id="642227.HA49_10075"/>
<accession>A0A095VG47</accession>
<organism evidence="2 3">
    <name type="scientific">Tatumella morbirosei</name>
    <dbReference type="NCBI Taxonomy" id="642227"/>
    <lineage>
        <taxon>Bacteria</taxon>
        <taxon>Pseudomonadati</taxon>
        <taxon>Pseudomonadota</taxon>
        <taxon>Gammaproteobacteria</taxon>
        <taxon>Enterobacterales</taxon>
        <taxon>Erwiniaceae</taxon>
        <taxon>Tatumella</taxon>
    </lineage>
</organism>
<comment type="caution">
    <text evidence="2">The sequence shown here is derived from an EMBL/GenBank/DDBJ whole genome shotgun (WGS) entry which is preliminary data.</text>
</comment>
<dbReference type="AlphaFoldDB" id="A0A095VG47"/>
<dbReference type="eggNOG" id="COG1832">
    <property type="taxonomic scope" value="Bacteria"/>
</dbReference>
<dbReference type="InterPro" id="IPR036291">
    <property type="entry name" value="NAD(P)-bd_dom_sf"/>
</dbReference>
<dbReference type="Pfam" id="PF13380">
    <property type="entry name" value="CoA_binding_2"/>
    <property type="match status" value="1"/>
</dbReference>
<evidence type="ECO:0000259" key="1">
    <source>
        <dbReference type="SMART" id="SM00881"/>
    </source>
</evidence>
<evidence type="ECO:0000313" key="3">
    <source>
        <dbReference type="Proteomes" id="UP000029577"/>
    </source>
</evidence>
<dbReference type="PANTHER" id="PTHR33303">
    <property type="entry name" value="CYTOPLASMIC PROTEIN-RELATED"/>
    <property type="match status" value="1"/>
</dbReference>
<name>A0A095VG47_9GAMM</name>